<dbReference type="Gene3D" id="3.40.50.1100">
    <property type="match status" value="2"/>
</dbReference>
<dbReference type="GO" id="GO:0009097">
    <property type="term" value="P:isoleucine biosynthetic process"/>
    <property type="evidence" value="ECO:0007669"/>
    <property type="project" value="TreeGrafter"/>
</dbReference>
<accession>A0A4P6JQF9</accession>
<dbReference type="Proteomes" id="UP000290365">
    <property type="component" value="Chromosome"/>
</dbReference>
<evidence type="ECO:0000256" key="2">
    <source>
        <dbReference type="ARBA" id="ARBA00022898"/>
    </source>
</evidence>
<evidence type="ECO:0000313" key="5">
    <source>
        <dbReference type="EMBL" id="QBD77658.1"/>
    </source>
</evidence>
<proteinExistence type="predicted"/>
<keyword evidence="6" id="KW-1185">Reference proteome</keyword>
<keyword evidence="2" id="KW-0663">Pyridoxal phosphate</keyword>
<sequence length="322" mass="35223">MQLVQPWEKKCLSSFYQQVLLTPLHPYHSVKIPWKELYLKDETRQVTNAFKFRGTCYRLLCGLSAERVVTASSTGNHGLGLSMAARIRGLQAHIFVPTKTAHIKLEAMVANGATIIKVDGDYEQAWLASQYFAKQTGATYISGFDDYEIITGNTSLFSEIEAQHQGGFDVVFVPVGGGGLLAACLQFFQKRNVKVVGVELDSAPALSLSLAQGKRVILEHMAGRAEELLIRQIGAIPFQIAQQAQNLEMFLVSEAHINQAIRLLWQHNGIRAERAGAASVAAALHYPLASQEQKAVAIVSGGNIDEAAFQEALESSILDDRA</sequence>
<evidence type="ECO:0000259" key="4">
    <source>
        <dbReference type="Pfam" id="PF00291"/>
    </source>
</evidence>
<dbReference type="GO" id="GO:0003941">
    <property type="term" value="F:L-serine ammonia-lyase activity"/>
    <property type="evidence" value="ECO:0007669"/>
    <property type="project" value="TreeGrafter"/>
</dbReference>
<dbReference type="InterPro" id="IPR050147">
    <property type="entry name" value="Ser/Thr_Dehydratase"/>
</dbReference>
<evidence type="ECO:0000313" key="6">
    <source>
        <dbReference type="Proteomes" id="UP000290365"/>
    </source>
</evidence>
<dbReference type="PANTHER" id="PTHR48078">
    <property type="entry name" value="THREONINE DEHYDRATASE, MITOCHONDRIAL-RELATED"/>
    <property type="match status" value="1"/>
</dbReference>
<name>A0A4P6JQF9_KTERU</name>
<dbReference type="GO" id="GO:0006567">
    <property type="term" value="P:L-threonine catabolic process"/>
    <property type="evidence" value="ECO:0007669"/>
    <property type="project" value="TreeGrafter"/>
</dbReference>
<dbReference type="OrthoDB" id="9811476at2"/>
<evidence type="ECO:0000256" key="3">
    <source>
        <dbReference type="ARBA" id="ARBA00023239"/>
    </source>
</evidence>
<dbReference type="RefSeq" id="WP_129888712.1">
    <property type="nucleotide sequence ID" value="NZ_CP035758.1"/>
</dbReference>
<dbReference type="InterPro" id="IPR001926">
    <property type="entry name" value="TrpB-like_PALP"/>
</dbReference>
<dbReference type="SUPFAM" id="SSF53686">
    <property type="entry name" value="Tryptophan synthase beta subunit-like PLP-dependent enzymes"/>
    <property type="match status" value="1"/>
</dbReference>
<protein>
    <submittedName>
        <fullName evidence="5">Pyridoxal-phosphate dependent enzyme</fullName>
    </submittedName>
</protein>
<organism evidence="5 6">
    <name type="scientific">Ktedonosporobacter rubrisoli</name>
    <dbReference type="NCBI Taxonomy" id="2509675"/>
    <lineage>
        <taxon>Bacteria</taxon>
        <taxon>Bacillati</taxon>
        <taxon>Chloroflexota</taxon>
        <taxon>Ktedonobacteria</taxon>
        <taxon>Ktedonobacterales</taxon>
        <taxon>Ktedonosporobacteraceae</taxon>
        <taxon>Ktedonosporobacter</taxon>
    </lineage>
</organism>
<comment type="cofactor">
    <cofactor evidence="1">
        <name>pyridoxal 5'-phosphate</name>
        <dbReference type="ChEBI" id="CHEBI:597326"/>
    </cofactor>
</comment>
<dbReference type="EMBL" id="CP035758">
    <property type="protein sequence ID" value="QBD77658.1"/>
    <property type="molecule type" value="Genomic_DNA"/>
</dbReference>
<dbReference type="Pfam" id="PF00291">
    <property type="entry name" value="PALP"/>
    <property type="match status" value="1"/>
</dbReference>
<evidence type="ECO:0000256" key="1">
    <source>
        <dbReference type="ARBA" id="ARBA00001933"/>
    </source>
</evidence>
<dbReference type="GO" id="GO:0006565">
    <property type="term" value="P:L-serine catabolic process"/>
    <property type="evidence" value="ECO:0007669"/>
    <property type="project" value="TreeGrafter"/>
</dbReference>
<dbReference type="GO" id="GO:0004794">
    <property type="term" value="F:threonine deaminase activity"/>
    <property type="evidence" value="ECO:0007669"/>
    <property type="project" value="TreeGrafter"/>
</dbReference>
<reference evidence="5 6" key="1">
    <citation type="submission" date="2019-01" db="EMBL/GenBank/DDBJ databases">
        <title>Ktedonosporobacter rubrisoli SCAWS-G2.</title>
        <authorList>
            <person name="Huang Y."/>
            <person name="Yan B."/>
        </authorList>
    </citation>
    <scope>NUCLEOTIDE SEQUENCE [LARGE SCALE GENOMIC DNA]</scope>
    <source>
        <strain evidence="5 6">SCAWS-G2</strain>
    </source>
</reference>
<keyword evidence="3" id="KW-0456">Lyase</keyword>
<dbReference type="InterPro" id="IPR036052">
    <property type="entry name" value="TrpB-like_PALP_sf"/>
</dbReference>
<dbReference type="AlphaFoldDB" id="A0A4P6JQF9"/>
<feature type="domain" description="Tryptophan synthase beta chain-like PALP" evidence="4">
    <location>
        <begin position="21"/>
        <end position="301"/>
    </location>
</feature>
<dbReference type="PANTHER" id="PTHR48078:SF6">
    <property type="entry name" value="L-THREONINE DEHYDRATASE CATABOLIC TDCB"/>
    <property type="match status" value="1"/>
</dbReference>
<dbReference type="KEGG" id="kbs:EPA93_17320"/>
<gene>
    <name evidence="5" type="ORF">EPA93_17320</name>
</gene>